<dbReference type="PRINTS" id="PR00909">
    <property type="entry name" value="SPERMDNBNDNG"/>
</dbReference>
<feature type="signal peptide" evidence="5">
    <location>
        <begin position="1"/>
        <end position="24"/>
    </location>
</feature>
<proteinExistence type="predicted"/>
<dbReference type="Gene3D" id="3.40.190.10">
    <property type="entry name" value="Periplasmic binding protein-like II"/>
    <property type="match status" value="2"/>
</dbReference>
<organism evidence="6 7">
    <name type="scientific">Pseudomonas indica</name>
    <dbReference type="NCBI Taxonomy" id="137658"/>
    <lineage>
        <taxon>Bacteria</taxon>
        <taxon>Pseudomonadati</taxon>
        <taxon>Pseudomonadota</taxon>
        <taxon>Gammaproteobacteria</taxon>
        <taxon>Pseudomonadales</taxon>
        <taxon>Pseudomonadaceae</taxon>
        <taxon>Pseudomonas</taxon>
    </lineage>
</organism>
<comment type="subcellular location">
    <subcellularLocation>
        <location evidence="1">Periplasm</location>
    </subcellularLocation>
</comment>
<evidence type="ECO:0000256" key="5">
    <source>
        <dbReference type="SAM" id="SignalP"/>
    </source>
</evidence>
<accession>A0A1G8THK9</accession>
<dbReference type="CDD" id="cd13664">
    <property type="entry name" value="PBP2_PotD_PotF_like_3"/>
    <property type="match status" value="1"/>
</dbReference>
<evidence type="ECO:0000313" key="6">
    <source>
        <dbReference type="EMBL" id="SDJ40903.1"/>
    </source>
</evidence>
<gene>
    <name evidence="6" type="ORF">SAMN05216186_101372</name>
</gene>
<sequence>MTLRRTPLALSLLLSLGLSATAHAAGTLHFANWSDYYPPELLKKFEADTGIKASLDAYDSNETLLAKLKAGGGSYDVVVPSDSFIEIMVADGLLQKFDKSKLPNLKNLKANFQDLRFDPDHDYSAPYLWGTTGYSYDSAKVPGGVLEESWKPFFEPPAELKGQVVALNSIEDLYIPAALYLGVDRCTEDPKEAKKIQDLLLKQKPMLAMYNSDGTIERMAAGEVVMHQQWNGAFHRAHEQRDSLVYVYPKEGVHVFIDNFAIPKDAANVEEAHVFINWMLQPENIAAASNFAKYNNAVEGSENFMDKALFDDPAINTPQDKLDRLRPFQLCSPKALNLRTKVWTKLKK</sequence>
<evidence type="ECO:0000256" key="3">
    <source>
        <dbReference type="ARBA" id="ARBA00022729"/>
    </source>
</evidence>
<evidence type="ECO:0000256" key="2">
    <source>
        <dbReference type="ARBA" id="ARBA00022448"/>
    </source>
</evidence>
<dbReference type="PANTHER" id="PTHR30222:SF12">
    <property type="entry name" value="NORSPERMIDINE SENSOR"/>
    <property type="match status" value="1"/>
</dbReference>
<dbReference type="EMBL" id="FNFD01000001">
    <property type="protein sequence ID" value="SDJ40903.1"/>
    <property type="molecule type" value="Genomic_DNA"/>
</dbReference>
<dbReference type="RefSeq" id="WP_084333303.1">
    <property type="nucleotide sequence ID" value="NZ_FNFD01000001.1"/>
</dbReference>
<dbReference type="GO" id="GO:0019808">
    <property type="term" value="F:polyamine binding"/>
    <property type="evidence" value="ECO:0007669"/>
    <property type="project" value="InterPro"/>
</dbReference>
<dbReference type="InterPro" id="IPR006059">
    <property type="entry name" value="SBP"/>
</dbReference>
<keyword evidence="2" id="KW-0813">Transport</keyword>
<evidence type="ECO:0000256" key="4">
    <source>
        <dbReference type="ARBA" id="ARBA00022764"/>
    </source>
</evidence>
<dbReference type="GO" id="GO:0042597">
    <property type="term" value="C:periplasmic space"/>
    <property type="evidence" value="ECO:0007669"/>
    <property type="project" value="UniProtKB-SubCell"/>
</dbReference>
<dbReference type="PANTHER" id="PTHR30222">
    <property type="entry name" value="SPERMIDINE/PUTRESCINE-BINDING PERIPLASMIC PROTEIN"/>
    <property type="match status" value="1"/>
</dbReference>
<keyword evidence="4" id="KW-0574">Periplasm</keyword>
<keyword evidence="7" id="KW-1185">Reference proteome</keyword>
<dbReference type="STRING" id="137658.SAMN05216186_101372"/>
<keyword evidence="3 5" id="KW-0732">Signal</keyword>
<dbReference type="Pfam" id="PF13416">
    <property type="entry name" value="SBP_bac_8"/>
    <property type="match status" value="1"/>
</dbReference>
<evidence type="ECO:0000313" key="7">
    <source>
        <dbReference type="Proteomes" id="UP000198706"/>
    </source>
</evidence>
<dbReference type="GO" id="GO:0015846">
    <property type="term" value="P:polyamine transport"/>
    <property type="evidence" value="ECO:0007669"/>
    <property type="project" value="InterPro"/>
</dbReference>
<dbReference type="InterPro" id="IPR001188">
    <property type="entry name" value="Sperm_putr-bd"/>
</dbReference>
<feature type="chain" id="PRO_5011747239" evidence="5">
    <location>
        <begin position="25"/>
        <end position="348"/>
    </location>
</feature>
<dbReference type="Proteomes" id="UP000198706">
    <property type="component" value="Unassembled WGS sequence"/>
</dbReference>
<dbReference type="AlphaFoldDB" id="A0A1G8THK9"/>
<protein>
    <submittedName>
        <fullName evidence="6">Spermidine/putrescine transport system substrate-binding protein</fullName>
    </submittedName>
</protein>
<dbReference type="OrthoDB" id="9769319at2"/>
<dbReference type="PIRSF" id="PIRSF019574">
    <property type="entry name" value="Periplasmic_polyamine_BP"/>
    <property type="match status" value="1"/>
</dbReference>
<reference evidence="6 7" key="1">
    <citation type="submission" date="2016-10" db="EMBL/GenBank/DDBJ databases">
        <authorList>
            <person name="de Groot N.N."/>
        </authorList>
    </citation>
    <scope>NUCLEOTIDE SEQUENCE [LARGE SCALE GENOMIC DNA]</scope>
    <source>
        <strain evidence="6 7">JCM 21544</strain>
    </source>
</reference>
<dbReference type="SUPFAM" id="SSF53850">
    <property type="entry name" value="Periplasmic binding protein-like II"/>
    <property type="match status" value="1"/>
</dbReference>
<name>A0A1G8THK9_9PSED</name>
<evidence type="ECO:0000256" key="1">
    <source>
        <dbReference type="ARBA" id="ARBA00004418"/>
    </source>
</evidence>